<dbReference type="PATRIC" id="fig|453.4.peg.3197"/>
<dbReference type="AlphaFoldDB" id="A0A0W0TI47"/>
<dbReference type="STRING" id="453.Lfee_2926"/>
<keyword evidence="4" id="KW-1185">Reference proteome</keyword>
<feature type="compositionally biased region" description="Gly residues" evidence="1">
    <location>
        <begin position="40"/>
        <end position="49"/>
    </location>
</feature>
<dbReference type="EMBL" id="UASS01000002">
    <property type="protein sequence ID" value="SPX59693.1"/>
    <property type="molecule type" value="Genomic_DNA"/>
</dbReference>
<feature type="region of interest" description="Disordered" evidence="1">
    <location>
        <begin position="40"/>
        <end position="63"/>
    </location>
</feature>
<dbReference type="OrthoDB" id="5638854at2"/>
<organism evidence="2 4">
    <name type="scientific">Legionella feeleii</name>
    <dbReference type="NCBI Taxonomy" id="453"/>
    <lineage>
        <taxon>Bacteria</taxon>
        <taxon>Pseudomonadati</taxon>
        <taxon>Pseudomonadota</taxon>
        <taxon>Gammaproteobacteria</taxon>
        <taxon>Legionellales</taxon>
        <taxon>Legionellaceae</taxon>
        <taxon>Legionella</taxon>
    </lineage>
</organism>
<accession>A0A0W0TI47</accession>
<reference evidence="3 5" key="2">
    <citation type="submission" date="2018-06" db="EMBL/GenBank/DDBJ databases">
        <authorList>
            <consortium name="Pathogen Informatics"/>
            <person name="Doyle S."/>
        </authorList>
    </citation>
    <scope>NUCLEOTIDE SEQUENCE [LARGE SCALE GENOMIC DNA]</scope>
    <source>
        <strain evidence="3 5">NCTC12022</strain>
    </source>
</reference>
<gene>
    <name evidence="2" type="ORF">Lfee_2926</name>
    <name evidence="3" type="ORF">NCTC12022_00404</name>
</gene>
<reference evidence="2 4" key="1">
    <citation type="submission" date="2015-11" db="EMBL/GenBank/DDBJ databases">
        <title>Genomic analysis of 38 Legionella species identifies large and diverse effector repertoires.</title>
        <authorList>
            <person name="Burstein D."/>
            <person name="Amaro F."/>
            <person name="Zusman T."/>
            <person name="Lifshitz Z."/>
            <person name="Cohen O."/>
            <person name="Gilbert J.A."/>
            <person name="Pupko T."/>
            <person name="Shuman H.A."/>
            <person name="Segal G."/>
        </authorList>
    </citation>
    <scope>NUCLEOTIDE SEQUENCE [LARGE SCALE GENOMIC DNA]</scope>
    <source>
        <strain evidence="2 4">WO-44C</strain>
    </source>
</reference>
<evidence type="ECO:0000256" key="1">
    <source>
        <dbReference type="SAM" id="MobiDB-lite"/>
    </source>
</evidence>
<dbReference type="EMBL" id="LNYB01000085">
    <property type="protein sequence ID" value="KTC95262.1"/>
    <property type="molecule type" value="Genomic_DNA"/>
</dbReference>
<dbReference type="Proteomes" id="UP000054698">
    <property type="component" value="Unassembled WGS sequence"/>
</dbReference>
<name>A0A0W0TI47_9GAMM</name>
<evidence type="ECO:0000313" key="2">
    <source>
        <dbReference type="EMBL" id="KTC95262.1"/>
    </source>
</evidence>
<sequence>MKVSNSKDTQKDSRTRAIENNPCNMCRALGLPICRGHGGGGGGGDGGAAGETQDNTQSMSGSPWPVLKPVAENEKLVQFLLESGMWALAEDADLELEFSNLDALLTIKLDMENGELLFEGKRDLPPGTLDELFDAVEQELALFSQELMDRKLINEPINAVRNREKNTLSIKIPSPQYYDIFIQRLLSKNILPNQPAPVLEEKEDLQQTAAIQVPELEMASITRATPTPLDLFDISRGPRPKIEA</sequence>
<evidence type="ECO:0000313" key="3">
    <source>
        <dbReference type="EMBL" id="SPX59693.1"/>
    </source>
</evidence>
<evidence type="ECO:0000313" key="4">
    <source>
        <dbReference type="Proteomes" id="UP000054698"/>
    </source>
</evidence>
<dbReference type="RefSeq" id="WP_058447731.1">
    <property type="nucleotide sequence ID" value="NZ_CAAAHT010000004.1"/>
</dbReference>
<evidence type="ECO:0000313" key="5">
    <source>
        <dbReference type="Proteomes" id="UP000251942"/>
    </source>
</evidence>
<feature type="compositionally biased region" description="Polar residues" evidence="1">
    <location>
        <begin position="52"/>
        <end position="61"/>
    </location>
</feature>
<proteinExistence type="predicted"/>
<protein>
    <submittedName>
        <fullName evidence="2">Uncharacterized protein</fullName>
    </submittedName>
</protein>
<dbReference type="Proteomes" id="UP000251942">
    <property type="component" value="Unassembled WGS sequence"/>
</dbReference>